<keyword evidence="6" id="KW-0735">Signal-anchor</keyword>
<keyword evidence="8 10" id="KW-0333">Golgi apparatus</keyword>
<dbReference type="GO" id="GO:0008194">
    <property type="term" value="F:UDP-glycosyltransferase activity"/>
    <property type="evidence" value="ECO:0007669"/>
    <property type="project" value="TreeGrafter"/>
</dbReference>
<keyword evidence="7" id="KW-1133">Transmembrane helix</keyword>
<dbReference type="AlphaFoldDB" id="A0A0N4YVX3"/>
<dbReference type="WBParaSite" id="NBR_0002139501-mRNA-1">
    <property type="protein sequence ID" value="NBR_0002139501-mRNA-1"/>
    <property type="gene ID" value="NBR_0002139501"/>
</dbReference>
<evidence type="ECO:0000313" key="11">
    <source>
        <dbReference type="WBParaSite" id="NBR_0002139501-mRNA-1"/>
    </source>
</evidence>
<dbReference type="PANTHER" id="PTHR11214">
    <property type="entry name" value="BETA-1,3-N-ACETYLGLUCOSAMINYLTRANSFERASE"/>
    <property type="match status" value="1"/>
</dbReference>
<dbReference type="Gene3D" id="3.90.550.50">
    <property type="match status" value="1"/>
</dbReference>
<evidence type="ECO:0000256" key="4">
    <source>
        <dbReference type="ARBA" id="ARBA00022679"/>
    </source>
</evidence>
<comment type="subcellular location">
    <subcellularLocation>
        <location evidence="1 10">Golgi apparatus membrane</location>
        <topology evidence="1 10">Single-pass type II membrane protein</topology>
    </subcellularLocation>
</comment>
<dbReference type="GO" id="GO:0006493">
    <property type="term" value="P:protein O-linked glycosylation"/>
    <property type="evidence" value="ECO:0007669"/>
    <property type="project" value="TreeGrafter"/>
</dbReference>
<protein>
    <recommendedName>
        <fullName evidence="10">Hexosyltransferase</fullName>
        <ecNumber evidence="10">2.4.1.-</ecNumber>
    </recommendedName>
</protein>
<comment type="similarity">
    <text evidence="2 10">Belongs to the glycosyltransferase 31 family.</text>
</comment>
<dbReference type="OMA" id="MWKALHN"/>
<dbReference type="GO" id="GO:0000139">
    <property type="term" value="C:Golgi membrane"/>
    <property type="evidence" value="ECO:0007669"/>
    <property type="project" value="UniProtKB-SubCell"/>
</dbReference>
<evidence type="ECO:0000256" key="3">
    <source>
        <dbReference type="ARBA" id="ARBA00022676"/>
    </source>
</evidence>
<accession>A0A0N4YVX3</accession>
<keyword evidence="3 10" id="KW-0328">Glycosyltransferase</keyword>
<dbReference type="Pfam" id="PF01762">
    <property type="entry name" value="Galactosyl_T"/>
    <property type="match status" value="1"/>
</dbReference>
<sequence>LVRYFQQRDAIRRTWGSRQHQEGASTIFVVGDTTDGGLQSNLEEEILANDDILHVDFVDSYRNNTRKFVHSIKYAFERGNGCRSPKFLLLVDDDYIVNTADLVHYVSRADSSRHLYEGWMFDTTPFRFRLHKHAVSLEMYPFDRYPTYISAGAVLMSQHTFSYFYYAMQMVQMYPFDDIYAGILAHLLHIPPKHNEAFVFWTRTVSVDEWKRGAVLAAHGYSPDQIIKYFPLLS</sequence>
<evidence type="ECO:0000256" key="6">
    <source>
        <dbReference type="ARBA" id="ARBA00022968"/>
    </source>
</evidence>
<proteinExistence type="inferred from homology"/>
<keyword evidence="4" id="KW-0808">Transferase</keyword>
<keyword evidence="5" id="KW-0812">Transmembrane</keyword>
<evidence type="ECO:0000256" key="7">
    <source>
        <dbReference type="ARBA" id="ARBA00022989"/>
    </source>
</evidence>
<name>A0A0N4YVX3_NIPBR</name>
<evidence type="ECO:0000256" key="5">
    <source>
        <dbReference type="ARBA" id="ARBA00022692"/>
    </source>
</evidence>
<evidence type="ECO:0000256" key="8">
    <source>
        <dbReference type="ARBA" id="ARBA00023034"/>
    </source>
</evidence>
<dbReference type="PANTHER" id="PTHR11214:SF349">
    <property type="entry name" value="BETA-1,3-GALACTOSYLTRANSFERASE BRN"/>
    <property type="match status" value="1"/>
</dbReference>
<evidence type="ECO:0000256" key="10">
    <source>
        <dbReference type="RuleBase" id="RU363063"/>
    </source>
</evidence>
<evidence type="ECO:0000256" key="9">
    <source>
        <dbReference type="ARBA" id="ARBA00023136"/>
    </source>
</evidence>
<dbReference type="GO" id="GO:0016758">
    <property type="term" value="F:hexosyltransferase activity"/>
    <property type="evidence" value="ECO:0007669"/>
    <property type="project" value="InterPro"/>
</dbReference>
<dbReference type="EC" id="2.4.1.-" evidence="10"/>
<organism evidence="11">
    <name type="scientific">Nippostrongylus brasiliensis</name>
    <name type="common">Rat hookworm</name>
    <dbReference type="NCBI Taxonomy" id="27835"/>
    <lineage>
        <taxon>Eukaryota</taxon>
        <taxon>Metazoa</taxon>
        <taxon>Ecdysozoa</taxon>
        <taxon>Nematoda</taxon>
        <taxon>Chromadorea</taxon>
        <taxon>Rhabditida</taxon>
        <taxon>Rhabditina</taxon>
        <taxon>Rhabditomorpha</taxon>
        <taxon>Strongyloidea</taxon>
        <taxon>Heligmosomidae</taxon>
        <taxon>Nippostrongylus</taxon>
    </lineage>
</organism>
<keyword evidence="9" id="KW-0472">Membrane</keyword>
<evidence type="ECO:0000256" key="1">
    <source>
        <dbReference type="ARBA" id="ARBA00004323"/>
    </source>
</evidence>
<reference evidence="11" key="1">
    <citation type="submission" date="2017-02" db="UniProtKB">
        <authorList>
            <consortium name="WormBaseParasite"/>
        </authorList>
    </citation>
    <scope>IDENTIFICATION</scope>
</reference>
<evidence type="ECO:0000256" key="2">
    <source>
        <dbReference type="ARBA" id="ARBA00008661"/>
    </source>
</evidence>
<dbReference type="InterPro" id="IPR002659">
    <property type="entry name" value="Glyco_trans_31"/>
</dbReference>